<dbReference type="RefSeq" id="XP_008897931.1">
    <property type="nucleotide sequence ID" value="XM_008899683.1"/>
</dbReference>
<evidence type="ECO:0000313" key="1">
    <source>
        <dbReference type="EMBL" id="ETN16832.1"/>
    </source>
</evidence>
<dbReference type="GeneID" id="20175944"/>
<reference evidence="1 2" key="2">
    <citation type="submission" date="2013-11" db="EMBL/GenBank/DDBJ databases">
        <title>The Genome Sequence of Phytophthora parasitica INRA-310.</title>
        <authorList>
            <consortium name="The Broad Institute Genomics Platform"/>
            <person name="Russ C."/>
            <person name="Tyler B."/>
            <person name="Panabieres F."/>
            <person name="Shan W."/>
            <person name="Tripathy S."/>
            <person name="Grunwald N."/>
            <person name="Machado M."/>
            <person name="Johnson C.S."/>
            <person name="Arredondo F."/>
            <person name="Hong C."/>
            <person name="Coffey M."/>
            <person name="Young S.K."/>
            <person name="Zeng Q."/>
            <person name="Gargeya S."/>
            <person name="Fitzgerald M."/>
            <person name="Abouelleil A."/>
            <person name="Alvarado L."/>
            <person name="Chapman S.B."/>
            <person name="Gainer-Dewar J."/>
            <person name="Goldberg J."/>
            <person name="Griggs A."/>
            <person name="Gujja S."/>
            <person name="Hansen M."/>
            <person name="Howarth C."/>
            <person name="Imamovic A."/>
            <person name="Ireland A."/>
            <person name="Larimer J."/>
            <person name="McCowan C."/>
            <person name="Murphy C."/>
            <person name="Pearson M."/>
            <person name="Poon T.W."/>
            <person name="Priest M."/>
            <person name="Roberts A."/>
            <person name="Saif S."/>
            <person name="Shea T."/>
            <person name="Sykes S."/>
            <person name="Wortman J."/>
            <person name="Nusbaum C."/>
            <person name="Birren B."/>
        </authorList>
    </citation>
    <scope>NUCLEOTIDE SEQUENCE [LARGE SCALE GENOMIC DNA]</scope>
    <source>
        <strain evidence="1 2">INRA-310</strain>
    </source>
</reference>
<name>W2QUI1_PHYN3</name>
<dbReference type="Proteomes" id="UP000018817">
    <property type="component" value="Unassembled WGS sequence"/>
</dbReference>
<proteinExistence type="predicted"/>
<accession>W2QUI1</accession>
<organism evidence="1 2">
    <name type="scientific">Phytophthora nicotianae (strain INRA-310)</name>
    <name type="common">Phytophthora parasitica</name>
    <dbReference type="NCBI Taxonomy" id="761204"/>
    <lineage>
        <taxon>Eukaryota</taxon>
        <taxon>Sar</taxon>
        <taxon>Stramenopiles</taxon>
        <taxon>Oomycota</taxon>
        <taxon>Peronosporomycetes</taxon>
        <taxon>Peronosporales</taxon>
        <taxon>Peronosporaceae</taxon>
        <taxon>Phytophthora</taxon>
    </lineage>
</organism>
<sequence>MADAREGSPGRHERTTCYYKGYKYTKAWSPSKKISCRCSKFRSGGLADVKEDMKAMTDCLAIADVAQPANTIWTELLSLVYGDDNKQVVIGLSESQL</sequence>
<dbReference type="VEuPathDB" id="FungiDB:PPTG_05933"/>
<dbReference type="EMBL" id="KI669568">
    <property type="protein sequence ID" value="ETN16832.1"/>
    <property type="molecule type" value="Genomic_DNA"/>
</dbReference>
<gene>
    <name evidence="1" type="ORF">PPTG_05933</name>
</gene>
<dbReference type="AlphaFoldDB" id="W2QUI1"/>
<reference evidence="2" key="1">
    <citation type="submission" date="2011-12" db="EMBL/GenBank/DDBJ databases">
        <authorList>
            <consortium name="The Broad Institute Genome Sequencing Platform"/>
            <person name="Russ C."/>
            <person name="Tyler B."/>
            <person name="Panabieres F."/>
            <person name="Shan W."/>
            <person name="Tripathy S."/>
            <person name="Grunwald N."/>
            <person name="Machado M."/>
            <person name="Young S.K."/>
            <person name="Zeng Q."/>
            <person name="Gargeya S."/>
            <person name="Fitzgerald M."/>
            <person name="Haas B."/>
            <person name="Abouelleil A."/>
            <person name="Alvarado L."/>
            <person name="Arachchi H.M."/>
            <person name="Berlin A."/>
            <person name="Chapman S.B."/>
            <person name="Gearin G."/>
            <person name="Goldberg J."/>
            <person name="Griggs A."/>
            <person name="Gujja S."/>
            <person name="Hansen M."/>
            <person name="Heiman D."/>
            <person name="Howarth C."/>
            <person name="Larimer J."/>
            <person name="Lui A."/>
            <person name="MacDonald P.J.P."/>
            <person name="McCowen C."/>
            <person name="Montmayeur A."/>
            <person name="Murphy C."/>
            <person name="Neiman D."/>
            <person name="Pearson M."/>
            <person name="Priest M."/>
            <person name="Roberts A."/>
            <person name="Saif S."/>
            <person name="Shea T."/>
            <person name="Sisk P."/>
            <person name="Stolte C."/>
            <person name="Sykes S."/>
            <person name="Wortman J."/>
            <person name="Nusbaum C."/>
            <person name="Birren B."/>
        </authorList>
    </citation>
    <scope>NUCLEOTIDE SEQUENCE [LARGE SCALE GENOMIC DNA]</scope>
    <source>
        <strain evidence="2">INRA-310</strain>
    </source>
</reference>
<evidence type="ECO:0000313" key="2">
    <source>
        <dbReference type="Proteomes" id="UP000018817"/>
    </source>
</evidence>
<protein>
    <submittedName>
        <fullName evidence="1">Uncharacterized protein</fullName>
    </submittedName>
</protein>